<dbReference type="AlphaFoldDB" id="A0A2S6MU85"/>
<keyword evidence="3" id="KW-1185">Reference proteome</keyword>
<dbReference type="RefSeq" id="WP_104523275.1">
    <property type="nucleotide sequence ID" value="NZ_NHRY01000276.1"/>
</dbReference>
<gene>
    <name evidence="2" type="ORF">CCS01_31615</name>
</gene>
<sequence>MNQTIRIRRRLLLGASLCLTMPGRSARPASVTLATCPLDLRGDWHGPADSAAGVIARVRQVGLAGLTLRSPAQPDGIIVQNKHGGYPSIWLHEQPAGEAWIMLNMTAPGAWCQLAYQLSHELGHCLANSWKVTAAPKPPSQWLEESLAEAFALRTLGLLAESWQADPVFAGQAGYANAIRDYRQAIVSRYRQDARSAGATDLLRWFDKERGTFIHVTGLDGIAQGVVPSILGLIEPEPVLIEEYQGMNLWPERTALPVREYLGRWRESCRAIGMPGRLPLVIADLLGLPERTAL</sequence>
<feature type="signal peptide" evidence="1">
    <location>
        <begin position="1"/>
        <end position="26"/>
    </location>
</feature>
<dbReference type="OrthoDB" id="7956697at2"/>
<accession>A0A2S6MU85</accession>
<keyword evidence="1" id="KW-0732">Signal</keyword>
<evidence type="ECO:0000313" key="2">
    <source>
        <dbReference type="EMBL" id="PPQ25919.1"/>
    </source>
</evidence>
<dbReference type="EMBL" id="NHRY01000276">
    <property type="protein sequence ID" value="PPQ25919.1"/>
    <property type="molecule type" value="Genomic_DNA"/>
</dbReference>
<evidence type="ECO:0000313" key="3">
    <source>
        <dbReference type="Proteomes" id="UP000239724"/>
    </source>
</evidence>
<comment type="caution">
    <text evidence="2">The sequence shown here is derived from an EMBL/GenBank/DDBJ whole genome shotgun (WGS) entry which is preliminary data.</text>
</comment>
<proteinExistence type="predicted"/>
<name>A0A2S6MU85_RHOGL</name>
<organism evidence="2 3">
    <name type="scientific">Rhodopila globiformis</name>
    <name type="common">Rhodopseudomonas globiformis</name>
    <dbReference type="NCBI Taxonomy" id="1071"/>
    <lineage>
        <taxon>Bacteria</taxon>
        <taxon>Pseudomonadati</taxon>
        <taxon>Pseudomonadota</taxon>
        <taxon>Alphaproteobacteria</taxon>
        <taxon>Acetobacterales</taxon>
        <taxon>Acetobacteraceae</taxon>
        <taxon>Rhodopila</taxon>
    </lineage>
</organism>
<reference evidence="2 3" key="1">
    <citation type="journal article" date="2018" name="Arch. Microbiol.">
        <title>New insights into the metabolic potential of the phototrophic purple bacterium Rhodopila globiformis DSM 161(T) from its draft genome sequence and evidence for a vanadium-dependent nitrogenase.</title>
        <authorList>
            <person name="Imhoff J.F."/>
            <person name="Rahn T."/>
            <person name="Kunzel S."/>
            <person name="Neulinger S.C."/>
        </authorList>
    </citation>
    <scope>NUCLEOTIDE SEQUENCE [LARGE SCALE GENOMIC DNA]</scope>
    <source>
        <strain evidence="2 3">DSM 161</strain>
    </source>
</reference>
<feature type="chain" id="PRO_5015524521" description="IrrE N-terminal-like domain-containing protein" evidence="1">
    <location>
        <begin position="27"/>
        <end position="294"/>
    </location>
</feature>
<dbReference type="Proteomes" id="UP000239724">
    <property type="component" value="Unassembled WGS sequence"/>
</dbReference>
<evidence type="ECO:0008006" key="4">
    <source>
        <dbReference type="Google" id="ProtNLM"/>
    </source>
</evidence>
<protein>
    <recommendedName>
        <fullName evidence="4">IrrE N-terminal-like domain-containing protein</fullName>
    </recommendedName>
</protein>
<evidence type="ECO:0000256" key="1">
    <source>
        <dbReference type="SAM" id="SignalP"/>
    </source>
</evidence>